<name>A0ACB5SQV4_AMBMO</name>
<dbReference type="Proteomes" id="UP001165064">
    <property type="component" value="Unassembled WGS sequence"/>
</dbReference>
<protein>
    <submittedName>
        <fullName evidence="1">Unnamed protein product</fullName>
    </submittedName>
</protein>
<proteinExistence type="predicted"/>
<evidence type="ECO:0000313" key="2">
    <source>
        <dbReference type="Proteomes" id="UP001165064"/>
    </source>
</evidence>
<evidence type="ECO:0000313" key="1">
    <source>
        <dbReference type="EMBL" id="GME70178.1"/>
    </source>
</evidence>
<gene>
    <name evidence="1" type="ORF">Amon02_000007600</name>
</gene>
<dbReference type="EMBL" id="BSXS01000003">
    <property type="protein sequence ID" value="GME70178.1"/>
    <property type="molecule type" value="Genomic_DNA"/>
</dbReference>
<accession>A0ACB5SQV4</accession>
<comment type="caution">
    <text evidence="1">The sequence shown here is derived from an EMBL/GenBank/DDBJ whole genome shotgun (WGS) entry which is preliminary data.</text>
</comment>
<sequence>MTKQETPEFVSHETPEERKQRFLLQVDAKTERKKDVDDSTKRFKYLLGLTDLFRHFIDLNASKDKQVMQMIRQIDQQKARGRPSKKQVANSRRRKTEKEEDAELIHDEEYENSTTVLTESPTYIHGQLRDYQIQGLNWLISLYENRLSGILADEMGLGKTLQTISFLGYLRYYKNIEGPFIVIVPKSTLDNWRREFEKWTPDVNVLVLQGNKDERADLIRTRLMECDFDVCVTSYEMVIREKSKLSKFRWEYIVIDEAHRIKNEESALSQIIRLFYSRNRLLITGTPLQNNLHELWALLNFILPDVFGDNEMFDEWFESQGGSSSDEDQDEVVKKLHKVLSPFLLRRVKSDVEKSLLPKKEVNLYVGMTEMQVKWYRNLLEKDIDAVNGAVGKREGKTRLLNIVMQLRKCCNHPYLFEGAEPGPPYTTDEHLVYNSGKMIILDKLLKKMKAEGSRVLIFSQMSRLLDILEDYCYFRGYQYCRIDGSTAHEDRISAIDEYNKEGSEKFVFLLTTRAGGLGINLTTADIVVLYDSDWNPQADLQAMDRAHRIGQKKQVKVFRFVTENAIEEKVLERAAQKLRLDQLVIQQGRSTNSKTNPNIGNSKDDLLGMIQHGAQKVFDNASGSKDLDDDIETILSKGEEKTKELNAKYSKLGLDDLQNFTSDQSAYEWNGQNFAKKETTKLNVWINPTKRQRKEHQYSVDSYYKDVMQQMKTTPSQKAAPIKAPKTYTLQDYQFYSPELAPLLEKEQLAYKHKIGYKVPLVNEVDSEDEFIASDDEDKLSRKERQKINKKKQKDEQKIIDKATPLTEKEKELKQKLLDEGFGNWNKRDFMAFIHGSARYGLTAFEDTAADMKDKTPEEVERYSKVFWQRYKEIDGHEKYISEIEAGQKKLKKIMLQQEILKEKIKQHDVPLQQLVIHYPPNNSKRLYTITEDRYLLLKVNEYGLTKGNVYEKIKFDIMNEPEFKFSFFFRSRTSNELGRRANTLLLAITREVEGPDAFKRKLMKKGDTAVNSAKASAATSRQQSVEPTSMTAINNKDTGKVKVEEEIPDSQASEVVADETSQDKATTDVKKEDESEAKKDEDPEVKKEESSLVDADAVNGKKRPAEDDEGGANGSAASDSEQSKTKRTKSEW</sequence>
<reference evidence="1" key="1">
    <citation type="submission" date="2023-04" db="EMBL/GenBank/DDBJ databases">
        <title>Ambrosiozyma monospora NBRC 10751.</title>
        <authorList>
            <person name="Ichikawa N."/>
            <person name="Sato H."/>
            <person name="Tonouchi N."/>
        </authorList>
    </citation>
    <scope>NUCLEOTIDE SEQUENCE</scope>
    <source>
        <strain evidence="1">NBRC 10751</strain>
    </source>
</reference>
<keyword evidence="2" id="KW-1185">Reference proteome</keyword>
<organism evidence="1 2">
    <name type="scientific">Ambrosiozyma monospora</name>
    <name type="common">Yeast</name>
    <name type="synonym">Endomycopsis monosporus</name>
    <dbReference type="NCBI Taxonomy" id="43982"/>
    <lineage>
        <taxon>Eukaryota</taxon>
        <taxon>Fungi</taxon>
        <taxon>Dikarya</taxon>
        <taxon>Ascomycota</taxon>
        <taxon>Saccharomycotina</taxon>
        <taxon>Pichiomycetes</taxon>
        <taxon>Pichiales</taxon>
        <taxon>Pichiaceae</taxon>
        <taxon>Ambrosiozyma</taxon>
    </lineage>
</organism>